<dbReference type="Proteomes" id="UP000515123">
    <property type="component" value="Linkage group 7"/>
</dbReference>
<accession>A0A6P5FAY1</accession>
<evidence type="ECO:0000313" key="1">
    <source>
        <dbReference type="Proteomes" id="UP000515123"/>
    </source>
</evidence>
<reference evidence="1" key="1">
    <citation type="journal article" date="2015" name="Nat. Genet.">
        <title>The pineapple genome and the evolution of CAM photosynthesis.</title>
        <authorList>
            <person name="Ming R."/>
            <person name="VanBuren R."/>
            <person name="Wai C.M."/>
            <person name="Tang H."/>
            <person name="Schatz M.C."/>
            <person name="Bowers J.E."/>
            <person name="Lyons E."/>
            <person name="Wang M.L."/>
            <person name="Chen J."/>
            <person name="Biggers E."/>
            <person name="Zhang J."/>
            <person name="Huang L."/>
            <person name="Zhang L."/>
            <person name="Miao W."/>
            <person name="Zhang J."/>
            <person name="Ye Z."/>
            <person name="Miao C."/>
            <person name="Lin Z."/>
            <person name="Wang H."/>
            <person name="Zhou H."/>
            <person name="Yim W.C."/>
            <person name="Priest H.D."/>
            <person name="Zheng C."/>
            <person name="Woodhouse M."/>
            <person name="Edger P.P."/>
            <person name="Guyot R."/>
            <person name="Guo H.B."/>
            <person name="Guo H."/>
            <person name="Zheng G."/>
            <person name="Singh R."/>
            <person name="Sharma A."/>
            <person name="Min X."/>
            <person name="Zheng Y."/>
            <person name="Lee H."/>
            <person name="Gurtowski J."/>
            <person name="Sedlazeck F.J."/>
            <person name="Harkess A."/>
            <person name="McKain M.R."/>
            <person name="Liao Z."/>
            <person name="Fang J."/>
            <person name="Liu J."/>
            <person name="Zhang X."/>
            <person name="Zhang Q."/>
            <person name="Hu W."/>
            <person name="Qin Y."/>
            <person name="Wang K."/>
            <person name="Chen L.Y."/>
            <person name="Shirley N."/>
            <person name="Lin Y.R."/>
            <person name="Liu L.Y."/>
            <person name="Hernandez A.G."/>
            <person name="Wright C.L."/>
            <person name="Bulone V."/>
            <person name="Tuskan G.A."/>
            <person name="Heath K."/>
            <person name="Zee F."/>
            <person name="Moore P.H."/>
            <person name="Sunkar R."/>
            <person name="Leebens-Mack J.H."/>
            <person name="Mockler T."/>
            <person name="Bennetzen J.L."/>
            <person name="Freeling M."/>
            <person name="Sankoff D."/>
            <person name="Paterson A.H."/>
            <person name="Zhu X."/>
            <person name="Yang X."/>
            <person name="Smith J.A."/>
            <person name="Cushman J.C."/>
            <person name="Paull R.E."/>
            <person name="Yu Q."/>
        </authorList>
    </citation>
    <scope>NUCLEOTIDE SEQUENCE [LARGE SCALE GENOMIC DNA]</scope>
    <source>
        <strain evidence="1">cv. F153</strain>
    </source>
</reference>
<dbReference type="Gramene" id="Aco004869.1.mrna1">
    <property type="protein sequence ID" value="Aco004869.1.mrna1"/>
    <property type="gene ID" value="Aco004869.1.path1"/>
</dbReference>
<dbReference type="RefSeq" id="XP_020092757.1">
    <property type="nucleotide sequence ID" value="XM_020237168.1"/>
</dbReference>
<proteinExistence type="predicted"/>
<dbReference type="AlphaFoldDB" id="A0A6P5FAY1"/>
<name>A0A6P5FAY1_ANACO</name>
<reference evidence="2" key="2">
    <citation type="submission" date="2025-08" db="UniProtKB">
        <authorList>
            <consortium name="RefSeq"/>
        </authorList>
    </citation>
    <scope>IDENTIFICATION</scope>
    <source>
        <tissue evidence="2">Leaf</tissue>
    </source>
</reference>
<evidence type="ECO:0000313" key="2">
    <source>
        <dbReference type="RefSeq" id="XP_020092757.1"/>
    </source>
</evidence>
<organism evidence="1 2">
    <name type="scientific">Ananas comosus</name>
    <name type="common">Pineapple</name>
    <name type="synonym">Ananas ananas</name>
    <dbReference type="NCBI Taxonomy" id="4615"/>
    <lineage>
        <taxon>Eukaryota</taxon>
        <taxon>Viridiplantae</taxon>
        <taxon>Streptophyta</taxon>
        <taxon>Embryophyta</taxon>
        <taxon>Tracheophyta</taxon>
        <taxon>Spermatophyta</taxon>
        <taxon>Magnoliopsida</taxon>
        <taxon>Liliopsida</taxon>
        <taxon>Poales</taxon>
        <taxon>Bromeliaceae</taxon>
        <taxon>Bromelioideae</taxon>
        <taxon>Ananas</taxon>
    </lineage>
</organism>
<dbReference type="GeneID" id="109713176"/>
<keyword evidence="1" id="KW-1185">Reference proteome</keyword>
<gene>
    <name evidence="2" type="primary">LOC109713176</name>
</gene>
<protein>
    <submittedName>
        <fullName evidence="2">Cell division topological specificity factor homolog, chloroplastic-like</fullName>
    </submittedName>
</protein>
<sequence length="120" mass="14177">MFLSSRFDLLRRLRRLKTLLGSFTRGVNTCEITPKWLHRATFNCVSKPNNYRCFARKQNEISTLTVDHNNDEFLLNAATMNFIERLSLAWRILFPTTAERKHSNAKIAKQRLKMILFSDR</sequence>